<reference evidence="2 3" key="1">
    <citation type="submission" date="2017-09" db="EMBL/GenBank/DDBJ databases">
        <title>Paracoccus alkalisoli sp. nov., isolated from saline alkaline soil.</title>
        <authorList>
            <person name="Dong X."/>
            <person name="Zhang G."/>
        </authorList>
    </citation>
    <scope>NUCLEOTIDE SEQUENCE [LARGE SCALE GENOMIC DNA]</scope>
    <source>
        <strain evidence="2 3">WN007</strain>
    </source>
</reference>
<keyword evidence="1" id="KW-0472">Membrane</keyword>
<dbReference type="AlphaFoldDB" id="A0A2A2GGU8"/>
<proteinExistence type="predicted"/>
<organism evidence="2 3">
    <name type="scientific">Paracoccus salipaludis</name>
    <dbReference type="NCBI Taxonomy" id="2032623"/>
    <lineage>
        <taxon>Bacteria</taxon>
        <taxon>Pseudomonadati</taxon>
        <taxon>Pseudomonadota</taxon>
        <taxon>Alphaproteobacteria</taxon>
        <taxon>Rhodobacterales</taxon>
        <taxon>Paracoccaceae</taxon>
        <taxon>Paracoccus</taxon>
    </lineage>
</organism>
<gene>
    <name evidence="2" type="ORF">CK240_14925</name>
</gene>
<dbReference type="RefSeq" id="WP_095641132.1">
    <property type="nucleotide sequence ID" value="NZ_NSJZ01000018.1"/>
</dbReference>
<evidence type="ECO:0000313" key="2">
    <source>
        <dbReference type="EMBL" id="PAU96204.1"/>
    </source>
</evidence>
<keyword evidence="1" id="KW-0812">Transmembrane</keyword>
<keyword evidence="3" id="KW-1185">Reference proteome</keyword>
<protein>
    <submittedName>
        <fullName evidence="2">Uncharacterized protein</fullName>
    </submittedName>
</protein>
<evidence type="ECO:0000313" key="3">
    <source>
        <dbReference type="Proteomes" id="UP000218023"/>
    </source>
</evidence>
<evidence type="ECO:0000256" key="1">
    <source>
        <dbReference type="SAM" id="Phobius"/>
    </source>
</evidence>
<keyword evidence="1" id="KW-1133">Transmembrane helix</keyword>
<name>A0A2A2GGU8_9RHOB</name>
<accession>A0A2A2GGU8</accession>
<dbReference type="OrthoDB" id="7406133at2"/>
<feature type="transmembrane region" description="Helical" evidence="1">
    <location>
        <begin position="12"/>
        <end position="31"/>
    </location>
</feature>
<comment type="caution">
    <text evidence="2">The sequence shown here is derived from an EMBL/GenBank/DDBJ whole genome shotgun (WGS) entry which is preliminary data.</text>
</comment>
<sequence length="204" mass="22415">MQWIAEHRDTITTLTSIGTLLVWVVYLQVFVNSYRRQLRATLLITRGAGDGLDARCFLTNMSSGAVYVASVLVTLQTPSQTTVRAVTDIRDGGGRIVEDAGRWTRQGPLASGESRDLGSFGSLAGQALSRTSAAGDPSDLPLRSITIEVIGIYGSEDLPVGARRTFVLHERDGDWQIAGQELSTRQIRSRRGRRKLVTDLERDR</sequence>
<dbReference type="Proteomes" id="UP000218023">
    <property type="component" value="Unassembled WGS sequence"/>
</dbReference>
<dbReference type="EMBL" id="NSJZ01000018">
    <property type="protein sequence ID" value="PAU96204.1"/>
    <property type="molecule type" value="Genomic_DNA"/>
</dbReference>